<dbReference type="Pfam" id="PF22679">
    <property type="entry name" value="T1R_D3-like"/>
    <property type="match status" value="1"/>
</dbReference>
<keyword evidence="10" id="KW-0238">DNA-binding</keyword>
<dbReference type="KEGG" id="lgo:JCM16774_1106"/>
<dbReference type="EC" id="3.1.21.3" evidence="3"/>
<dbReference type="SMART" id="SM00487">
    <property type="entry name" value="DEXDc"/>
    <property type="match status" value="1"/>
</dbReference>
<feature type="domain" description="Helicase ATP-binding" evidence="11">
    <location>
        <begin position="314"/>
        <end position="488"/>
    </location>
</feature>
<name>A0A510JAF5_9FUSO</name>
<dbReference type="RefSeq" id="WP_026737555.1">
    <property type="nucleotide sequence ID" value="NZ_AP019822.1"/>
</dbReference>
<keyword evidence="9" id="KW-0067">ATP-binding</keyword>
<dbReference type="InterPro" id="IPR027417">
    <property type="entry name" value="P-loop_NTPase"/>
</dbReference>
<organism evidence="12 13">
    <name type="scientific">Pseudoleptotrichia goodfellowii</name>
    <dbReference type="NCBI Taxonomy" id="157692"/>
    <lineage>
        <taxon>Bacteria</taxon>
        <taxon>Fusobacteriati</taxon>
        <taxon>Fusobacteriota</taxon>
        <taxon>Fusobacteriia</taxon>
        <taxon>Fusobacteriales</taxon>
        <taxon>Leptotrichiaceae</taxon>
        <taxon>Pseudoleptotrichia</taxon>
    </lineage>
</organism>
<evidence type="ECO:0000313" key="13">
    <source>
        <dbReference type="Proteomes" id="UP000321606"/>
    </source>
</evidence>
<evidence type="ECO:0000259" key="11">
    <source>
        <dbReference type="PROSITE" id="PS51192"/>
    </source>
</evidence>
<keyword evidence="4" id="KW-0540">Nuclease</keyword>
<dbReference type="Gene3D" id="3.40.50.300">
    <property type="entry name" value="P-loop containing nucleotide triphosphate hydrolases"/>
    <property type="match status" value="2"/>
</dbReference>
<keyword evidence="6" id="KW-0680">Restriction system</keyword>
<dbReference type="Pfam" id="PF18766">
    <property type="entry name" value="SWI2_SNF2"/>
    <property type="match status" value="1"/>
</dbReference>
<evidence type="ECO:0000256" key="10">
    <source>
        <dbReference type="ARBA" id="ARBA00023125"/>
    </source>
</evidence>
<evidence type="ECO:0000256" key="9">
    <source>
        <dbReference type="ARBA" id="ARBA00022840"/>
    </source>
</evidence>
<evidence type="ECO:0000256" key="7">
    <source>
        <dbReference type="ARBA" id="ARBA00022759"/>
    </source>
</evidence>
<dbReference type="EMBL" id="AP019822">
    <property type="protein sequence ID" value="BBM36174.1"/>
    <property type="molecule type" value="Genomic_DNA"/>
</dbReference>
<dbReference type="REBASE" id="355128">
    <property type="entry name" value="Lgo16774ORF1107P"/>
</dbReference>
<dbReference type="CDD" id="cd22332">
    <property type="entry name" value="HsdR_N"/>
    <property type="match status" value="1"/>
</dbReference>
<dbReference type="PANTHER" id="PTHR30195">
    <property type="entry name" value="TYPE I SITE-SPECIFIC DEOXYRIBONUCLEASE PROTEIN SUBUNIT M AND R"/>
    <property type="match status" value="1"/>
</dbReference>
<keyword evidence="7" id="KW-0255">Endonuclease</keyword>
<evidence type="ECO:0000256" key="6">
    <source>
        <dbReference type="ARBA" id="ARBA00022747"/>
    </source>
</evidence>
<evidence type="ECO:0000256" key="8">
    <source>
        <dbReference type="ARBA" id="ARBA00022801"/>
    </source>
</evidence>
<dbReference type="GO" id="GO:0009035">
    <property type="term" value="F:type I site-specific deoxyribonuclease activity"/>
    <property type="evidence" value="ECO:0007669"/>
    <property type="project" value="UniProtKB-EC"/>
</dbReference>
<evidence type="ECO:0000256" key="4">
    <source>
        <dbReference type="ARBA" id="ARBA00022722"/>
    </source>
</evidence>
<comment type="similarity">
    <text evidence="2">Belongs to the HsdR family.</text>
</comment>
<dbReference type="OrthoDB" id="9758243at2"/>
<dbReference type="InterPro" id="IPR055180">
    <property type="entry name" value="HsdR_RecA-like_helicase_dom_2"/>
</dbReference>
<dbReference type="SUPFAM" id="SSF52540">
    <property type="entry name" value="P-loop containing nucleoside triphosphate hydrolases"/>
    <property type="match status" value="2"/>
</dbReference>
<reference evidence="12 13" key="1">
    <citation type="submission" date="2019-07" db="EMBL/GenBank/DDBJ databases">
        <title>Complete Genome Sequence of Leptotrichia goodfellowii Strain JCM 16774.</title>
        <authorList>
            <person name="Watanabe S."/>
            <person name="Cui L."/>
        </authorList>
    </citation>
    <scope>NUCLEOTIDE SEQUENCE [LARGE SCALE GENOMIC DNA]</scope>
    <source>
        <strain evidence="12 13">JCM16774</strain>
    </source>
</reference>
<dbReference type="STRING" id="714315.GCA_000516535_01099"/>
<dbReference type="InterPro" id="IPR040980">
    <property type="entry name" value="SWI2_SNF2"/>
</dbReference>
<dbReference type="PANTHER" id="PTHR30195:SF15">
    <property type="entry name" value="TYPE I RESTRICTION ENZYME HINDI ENDONUCLEASE SUBUNIT"/>
    <property type="match status" value="1"/>
</dbReference>
<dbReference type="PROSITE" id="PS51192">
    <property type="entry name" value="HELICASE_ATP_BIND_1"/>
    <property type="match status" value="1"/>
</dbReference>
<dbReference type="GO" id="GO:0009307">
    <property type="term" value="P:DNA restriction-modification system"/>
    <property type="evidence" value="ECO:0007669"/>
    <property type="project" value="UniProtKB-KW"/>
</dbReference>
<evidence type="ECO:0000256" key="3">
    <source>
        <dbReference type="ARBA" id="ARBA00012654"/>
    </source>
</evidence>
<gene>
    <name evidence="12" type="ORF">JCM16774_1106</name>
</gene>
<dbReference type="Proteomes" id="UP000321606">
    <property type="component" value="Chromosome"/>
</dbReference>
<dbReference type="InterPro" id="IPR014001">
    <property type="entry name" value="Helicase_ATP-bd"/>
</dbReference>
<evidence type="ECO:0000313" key="12">
    <source>
        <dbReference type="EMBL" id="BBM36174.1"/>
    </source>
</evidence>
<dbReference type="GO" id="GO:0003677">
    <property type="term" value="F:DNA binding"/>
    <property type="evidence" value="ECO:0007669"/>
    <property type="project" value="UniProtKB-KW"/>
</dbReference>
<sequence>MGNKIYNENSRVKIPALVHFARLGYTYQSIKQYKLAENEIDADTNIFVLFFHKALNKLNNREVTLEETRKIIEDFKLKLSGDDLGEKFYNFLINGYEDLKLIDFSEEDKNDYRVVTELIYKNEDEEFRPDITVLINGLPLSFMEVKKPNNKEGIQAEYERMNMRFSKKQYRRFTNITQFTVFSNNVEYDDTEVVPLSGSFYASSSYEKLFFNYFREEDKNIFYNLTEVDEQLIGMILNDNNLISIKSNPEFRTNLEKDTPANKIITSLYSKNRIKEFLKYGIVYVKKINNMGITEIQKHVMRYPQYFATKAIKNTLEKGIKKGIIWHTQGSGKTALSYFNVKYLEDYFFKKGKAAKFFFVVDRLELLEQASSEFISRGLSIEKVNSREEFIKAMQSPKVRDSQGKSVITVVNIQKFSEDSTVIKFSYDLGIQRIFFLDEAHRSYKPTGSFLSNLINSDKDGVFIGLTGTPLINNPDYKSTDVFGDYIHRYYYNSSIQDRYTLKLIREGIQTEYKEKLEEHIKNLEILEGSINKNEIYSHPKYVNALVEYITKDLEESKISFGDNTIGAMIVCDSSNQAKEIFNNLMEKGYINANIAIEKNEDFINSNGEKAKKAALILHDVDTKEIRKTEQQNFKAGNIDILVVFNMLLTGFDAPRLKKIYLGRVIKAHNLLQALTRVNRPYKKFRYGYVVDFADISKEFDKTNKRYFEELQKELGNEFDKYSNIFKTEEEIEKDIQNIKEKLFQYDTENIEIFRKQMGEIKDKNILNEIKKVLEDYKDLRNIIKLHGYSNLFEKLDIEYANKMLNEITNRISIINLNQSLSEEGNNEAIINTALDKINFNFKKIKEEEMIIADAFQNELEKTRAEFERSRDPKSKEYITLMEELKRLFKKKNLEEFTTDEMKDVMKNLTNIKMRIKELNRNDYNLAIKYDGDNKFMRIHKRIKENQKIHDMSDIKLNSILKNTKCQIDKIIENNIEIMEKSAYFERTIMPVIIDSSEENETKNSLEELKIIRKYIFEEYTSEGRKN</sequence>
<keyword evidence="5" id="KW-0547">Nucleotide-binding</keyword>
<dbReference type="InterPro" id="IPR051268">
    <property type="entry name" value="Type-I_R_enzyme_R_subunit"/>
</dbReference>
<accession>A0A510JAF5</accession>
<dbReference type="AlphaFoldDB" id="A0A510JAF5"/>
<keyword evidence="8" id="KW-0378">Hydrolase</keyword>
<dbReference type="GO" id="GO:0005524">
    <property type="term" value="F:ATP binding"/>
    <property type="evidence" value="ECO:0007669"/>
    <property type="project" value="UniProtKB-KW"/>
</dbReference>
<evidence type="ECO:0000256" key="2">
    <source>
        <dbReference type="ARBA" id="ARBA00008598"/>
    </source>
</evidence>
<dbReference type="InterPro" id="IPR007409">
    <property type="entry name" value="Restrct_endonuc_type1_HsdR_N"/>
</dbReference>
<dbReference type="Gene3D" id="3.90.1570.50">
    <property type="match status" value="1"/>
</dbReference>
<dbReference type="Pfam" id="PF04313">
    <property type="entry name" value="HSDR_N"/>
    <property type="match status" value="1"/>
</dbReference>
<comment type="catalytic activity">
    <reaction evidence="1">
        <text>Endonucleolytic cleavage of DNA to give random double-stranded fragments with terminal 5'-phosphates, ATP is simultaneously hydrolyzed.</text>
        <dbReference type="EC" id="3.1.21.3"/>
    </reaction>
</comment>
<protein>
    <recommendedName>
        <fullName evidence="3">type I site-specific deoxyribonuclease</fullName>
        <ecNumber evidence="3">3.1.21.3</ecNumber>
    </recommendedName>
</protein>
<evidence type="ECO:0000256" key="1">
    <source>
        <dbReference type="ARBA" id="ARBA00000851"/>
    </source>
</evidence>
<proteinExistence type="inferred from homology"/>
<evidence type="ECO:0000256" key="5">
    <source>
        <dbReference type="ARBA" id="ARBA00022741"/>
    </source>
</evidence>